<proteinExistence type="predicted"/>
<comment type="caution">
    <text evidence="7">The sequence shown here is derived from an EMBL/GenBank/DDBJ whole genome shotgun (WGS) entry which is preliminary data.</text>
</comment>
<dbReference type="GO" id="GO:0005856">
    <property type="term" value="C:cytoskeleton"/>
    <property type="evidence" value="ECO:0007669"/>
    <property type="project" value="UniProtKB-SubCell"/>
</dbReference>
<dbReference type="EMBL" id="BEZZ01044925">
    <property type="protein sequence ID" value="GCC40982.1"/>
    <property type="molecule type" value="Genomic_DNA"/>
</dbReference>
<evidence type="ECO:0000256" key="3">
    <source>
        <dbReference type="ARBA" id="ARBA00022490"/>
    </source>
</evidence>
<name>A0A401TEB1_CHIPU</name>
<dbReference type="PANTHER" id="PTHR14871">
    <property type="entry name" value="DYNEIN REGULATORY COMPLEX PROTEIN 9"/>
    <property type="match status" value="1"/>
</dbReference>
<dbReference type="GO" id="GO:0005737">
    <property type="term" value="C:cytoplasm"/>
    <property type="evidence" value="ECO:0007669"/>
    <property type="project" value="TreeGrafter"/>
</dbReference>
<evidence type="ECO:0000256" key="5">
    <source>
        <dbReference type="ARBA" id="ARBA00023273"/>
    </source>
</evidence>
<evidence type="ECO:0000256" key="1">
    <source>
        <dbReference type="ARBA" id="ARBA00004245"/>
    </source>
</evidence>
<dbReference type="GO" id="GO:0007288">
    <property type="term" value="P:sperm axoneme assembly"/>
    <property type="evidence" value="ECO:0007669"/>
    <property type="project" value="TreeGrafter"/>
</dbReference>
<reference evidence="7 8" key="1">
    <citation type="journal article" date="2018" name="Nat. Ecol. Evol.">
        <title>Shark genomes provide insights into elasmobranch evolution and the origin of vertebrates.</title>
        <authorList>
            <person name="Hara Y"/>
            <person name="Yamaguchi K"/>
            <person name="Onimaru K"/>
            <person name="Kadota M"/>
            <person name="Koyanagi M"/>
            <person name="Keeley SD"/>
            <person name="Tatsumi K"/>
            <person name="Tanaka K"/>
            <person name="Motone F"/>
            <person name="Kageyama Y"/>
            <person name="Nozu R"/>
            <person name="Adachi N"/>
            <person name="Nishimura O"/>
            <person name="Nakagawa R"/>
            <person name="Tanegashima C"/>
            <person name="Kiyatake I"/>
            <person name="Matsumoto R"/>
            <person name="Murakumo K"/>
            <person name="Nishida K"/>
            <person name="Terakita A"/>
            <person name="Kuratani S"/>
            <person name="Sato K"/>
            <person name="Hyodo S Kuraku.S."/>
        </authorList>
    </citation>
    <scope>NUCLEOTIDE SEQUENCE [LARGE SCALE GENOMIC DNA]</scope>
</reference>
<dbReference type="AlphaFoldDB" id="A0A401TEB1"/>
<evidence type="ECO:0000313" key="8">
    <source>
        <dbReference type="Proteomes" id="UP000287033"/>
    </source>
</evidence>
<accession>A0A401TEB1</accession>
<keyword evidence="4" id="KW-0206">Cytoskeleton</keyword>
<comment type="subcellular location">
    <subcellularLocation>
        <location evidence="2">Cell projection</location>
    </subcellularLocation>
    <subcellularLocation>
        <location evidence="1">Cytoplasm</location>
        <location evidence="1">Cytoskeleton</location>
    </subcellularLocation>
</comment>
<evidence type="ECO:0008006" key="9">
    <source>
        <dbReference type="Google" id="ProtNLM"/>
    </source>
</evidence>
<feature type="region of interest" description="Disordered" evidence="6">
    <location>
        <begin position="63"/>
        <end position="83"/>
    </location>
</feature>
<dbReference type="InterPro" id="IPR042618">
    <property type="entry name" value="IQCG"/>
</dbReference>
<dbReference type="PANTHER" id="PTHR14871:SF1">
    <property type="entry name" value="DYNEIN REGULATORY COMPLEX PROTEIN 9"/>
    <property type="match status" value="1"/>
</dbReference>
<feature type="compositionally biased region" description="Basic and acidic residues" evidence="6">
    <location>
        <begin position="33"/>
        <end position="42"/>
    </location>
</feature>
<keyword evidence="8" id="KW-1185">Reference proteome</keyword>
<dbReference type="GO" id="GO:0036126">
    <property type="term" value="C:sperm flagellum"/>
    <property type="evidence" value="ECO:0007669"/>
    <property type="project" value="TreeGrafter"/>
</dbReference>
<evidence type="ECO:0000256" key="2">
    <source>
        <dbReference type="ARBA" id="ARBA00004316"/>
    </source>
</evidence>
<organism evidence="7 8">
    <name type="scientific">Chiloscyllium punctatum</name>
    <name type="common">Brownbanded bambooshark</name>
    <name type="synonym">Hemiscyllium punctatum</name>
    <dbReference type="NCBI Taxonomy" id="137246"/>
    <lineage>
        <taxon>Eukaryota</taxon>
        <taxon>Metazoa</taxon>
        <taxon>Chordata</taxon>
        <taxon>Craniata</taxon>
        <taxon>Vertebrata</taxon>
        <taxon>Chondrichthyes</taxon>
        <taxon>Elasmobranchii</taxon>
        <taxon>Galeomorphii</taxon>
        <taxon>Galeoidea</taxon>
        <taxon>Orectolobiformes</taxon>
        <taxon>Hemiscylliidae</taxon>
        <taxon>Chiloscyllium</taxon>
    </lineage>
</organism>
<dbReference type="Proteomes" id="UP000287033">
    <property type="component" value="Unassembled WGS sequence"/>
</dbReference>
<sequence>IVGNEIDMILKGQKQAESKLQELISSRSDEEESGRVSRERQADIGQQIQKAASDLKRSTQLLNTSLKQSPLSPDNLTKVQADR</sequence>
<feature type="non-terminal residue" evidence="7">
    <location>
        <position position="1"/>
    </location>
</feature>
<keyword evidence="3" id="KW-0963">Cytoplasm</keyword>
<protein>
    <recommendedName>
        <fullName evidence="9">REM-1 domain-containing protein</fullName>
    </recommendedName>
</protein>
<evidence type="ECO:0000313" key="7">
    <source>
        <dbReference type="EMBL" id="GCC40982.1"/>
    </source>
</evidence>
<keyword evidence="5" id="KW-0966">Cell projection</keyword>
<dbReference type="OrthoDB" id="10254713at2759"/>
<gene>
    <name evidence="7" type="ORF">chiPu_0024723</name>
</gene>
<feature type="region of interest" description="Disordered" evidence="6">
    <location>
        <begin position="20"/>
        <end position="50"/>
    </location>
</feature>
<evidence type="ECO:0000256" key="4">
    <source>
        <dbReference type="ARBA" id="ARBA00023212"/>
    </source>
</evidence>
<evidence type="ECO:0000256" key="6">
    <source>
        <dbReference type="SAM" id="MobiDB-lite"/>
    </source>
</evidence>